<protein>
    <submittedName>
        <fullName evidence="2">Uncharacterized protein</fullName>
    </submittedName>
</protein>
<organism evidence="2 3">
    <name type="scientific">Trifolium medium</name>
    <dbReference type="NCBI Taxonomy" id="97028"/>
    <lineage>
        <taxon>Eukaryota</taxon>
        <taxon>Viridiplantae</taxon>
        <taxon>Streptophyta</taxon>
        <taxon>Embryophyta</taxon>
        <taxon>Tracheophyta</taxon>
        <taxon>Spermatophyta</taxon>
        <taxon>Magnoliopsida</taxon>
        <taxon>eudicotyledons</taxon>
        <taxon>Gunneridae</taxon>
        <taxon>Pentapetalae</taxon>
        <taxon>rosids</taxon>
        <taxon>fabids</taxon>
        <taxon>Fabales</taxon>
        <taxon>Fabaceae</taxon>
        <taxon>Papilionoideae</taxon>
        <taxon>50 kb inversion clade</taxon>
        <taxon>NPAAA clade</taxon>
        <taxon>Hologalegina</taxon>
        <taxon>IRL clade</taxon>
        <taxon>Trifolieae</taxon>
        <taxon>Trifolium</taxon>
    </lineage>
</organism>
<keyword evidence="1" id="KW-0472">Membrane</keyword>
<keyword evidence="1" id="KW-0812">Transmembrane</keyword>
<feature type="transmembrane region" description="Helical" evidence="1">
    <location>
        <begin position="31"/>
        <end position="50"/>
    </location>
</feature>
<name>A0A392TVK6_9FABA</name>
<dbReference type="AlphaFoldDB" id="A0A392TVK6"/>
<keyword evidence="3" id="KW-1185">Reference proteome</keyword>
<accession>A0A392TVK6</accession>
<sequence length="51" mass="5347">MMVHLDPQQQHPFGPLSHGSSLSIHLGLPGVGPHLLGVCLLAFILLLNGLA</sequence>
<evidence type="ECO:0000256" key="1">
    <source>
        <dbReference type="SAM" id="Phobius"/>
    </source>
</evidence>
<dbReference type="Proteomes" id="UP000265520">
    <property type="component" value="Unassembled WGS sequence"/>
</dbReference>
<evidence type="ECO:0000313" key="2">
    <source>
        <dbReference type="EMBL" id="MCI64989.1"/>
    </source>
</evidence>
<reference evidence="2 3" key="1">
    <citation type="journal article" date="2018" name="Front. Plant Sci.">
        <title>Red Clover (Trifolium pratense) and Zigzag Clover (T. medium) - A Picture of Genomic Similarities and Differences.</title>
        <authorList>
            <person name="Dluhosova J."/>
            <person name="Istvanek J."/>
            <person name="Nedelnik J."/>
            <person name="Repkova J."/>
        </authorList>
    </citation>
    <scope>NUCLEOTIDE SEQUENCE [LARGE SCALE GENOMIC DNA]</scope>
    <source>
        <strain evidence="3">cv. 10/8</strain>
        <tissue evidence="2">Leaf</tissue>
    </source>
</reference>
<feature type="non-terminal residue" evidence="2">
    <location>
        <position position="51"/>
    </location>
</feature>
<keyword evidence="1" id="KW-1133">Transmembrane helix</keyword>
<evidence type="ECO:0000313" key="3">
    <source>
        <dbReference type="Proteomes" id="UP000265520"/>
    </source>
</evidence>
<comment type="caution">
    <text evidence="2">The sequence shown here is derived from an EMBL/GenBank/DDBJ whole genome shotgun (WGS) entry which is preliminary data.</text>
</comment>
<dbReference type="EMBL" id="LXQA010667420">
    <property type="protein sequence ID" value="MCI64989.1"/>
    <property type="molecule type" value="Genomic_DNA"/>
</dbReference>
<proteinExistence type="predicted"/>